<dbReference type="AlphaFoldDB" id="A0A8E5HW11"/>
<sequence length="64" mass="6657">MGFHGMATMSSSVSLGPIIATSTQRPNHGSAALQPGLWLSVEGGDDERAWHHRGLVGMVDGVSV</sequence>
<dbReference type="Proteomes" id="UP000027002">
    <property type="component" value="Chromosome 5"/>
</dbReference>
<dbReference type="GeneID" id="66067619"/>
<reference evidence="1" key="1">
    <citation type="submission" date="2020-03" db="EMBL/GenBank/DDBJ databases">
        <title>A mixture of massive structural variations and highly conserved coding sequences in Ustilaginoidea virens genome.</title>
        <authorList>
            <person name="Zhang K."/>
            <person name="Zhao Z."/>
            <person name="Zhang Z."/>
            <person name="Li Y."/>
            <person name="Hsiang T."/>
            <person name="Sun W."/>
        </authorList>
    </citation>
    <scope>NUCLEOTIDE SEQUENCE</scope>
    <source>
        <strain evidence="1">UV-8b</strain>
    </source>
</reference>
<gene>
    <name evidence="1" type="ORF">UV8b_06842</name>
</gene>
<keyword evidence="2" id="KW-1185">Reference proteome</keyword>
<dbReference type="KEGG" id="uvi:66067619"/>
<protein>
    <submittedName>
        <fullName evidence="1">Uncharacterized protein</fullName>
    </submittedName>
</protein>
<name>A0A8E5HW11_USTVR</name>
<evidence type="ECO:0000313" key="2">
    <source>
        <dbReference type="Proteomes" id="UP000027002"/>
    </source>
</evidence>
<dbReference type="RefSeq" id="XP_043000274.1">
    <property type="nucleotide sequence ID" value="XM_043144339.1"/>
</dbReference>
<proteinExistence type="predicted"/>
<accession>A0A8E5HW11</accession>
<dbReference type="EMBL" id="CP072757">
    <property type="protein sequence ID" value="QUC22601.1"/>
    <property type="molecule type" value="Genomic_DNA"/>
</dbReference>
<evidence type="ECO:0000313" key="1">
    <source>
        <dbReference type="EMBL" id="QUC22601.1"/>
    </source>
</evidence>
<organism evidence="1 2">
    <name type="scientific">Ustilaginoidea virens</name>
    <name type="common">Rice false smut fungus</name>
    <name type="synonym">Villosiclava virens</name>
    <dbReference type="NCBI Taxonomy" id="1159556"/>
    <lineage>
        <taxon>Eukaryota</taxon>
        <taxon>Fungi</taxon>
        <taxon>Dikarya</taxon>
        <taxon>Ascomycota</taxon>
        <taxon>Pezizomycotina</taxon>
        <taxon>Sordariomycetes</taxon>
        <taxon>Hypocreomycetidae</taxon>
        <taxon>Hypocreales</taxon>
        <taxon>Clavicipitaceae</taxon>
        <taxon>Ustilaginoidea</taxon>
    </lineage>
</organism>